<gene>
    <name evidence="1" type="ORF">HPB50_024204</name>
</gene>
<comment type="caution">
    <text evidence="1">The sequence shown here is derived from an EMBL/GenBank/DDBJ whole genome shotgun (WGS) entry which is preliminary data.</text>
</comment>
<dbReference type="Proteomes" id="UP000821845">
    <property type="component" value="Chromosome 3"/>
</dbReference>
<dbReference type="EMBL" id="CM023483">
    <property type="protein sequence ID" value="KAH6936938.1"/>
    <property type="molecule type" value="Genomic_DNA"/>
</dbReference>
<accession>A0ACB7SQD9</accession>
<proteinExistence type="predicted"/>
<protein>
    <submittedName>
        <fullName evidence="1">Uncharacterized protein</fullName>
    </submittedName>
</protein>
<reference evidence="1" key="1">
    <citation type="submission" date="2020-05" db="EMBL/GenBank/DDBJ databases">
        <title>Large-scale comparative analyses of tick genomes elucidate their genetic diversity and vector capacities.</title>
        <authorList>
            <person name="Jia N."/>
            <person name="Wang J."/>
            <person name="Shi W."/>
            <person name="Du L."/>
            <person name="Sun Y."/>
            <person name="Zhan W."/>
            <person name="Jiang J."/>
            <person name="Wang Q."/>
            <person name="Zhang B."/>
            <person name="Ji P."/>
            <person name="Sakyi L.B."/>
            <person name="Cui X."/>
            <person name="Yuan T."/>
            <person name="Jiang B."/>
            <person name="Yang W."/>
            <person name="Lam T.T.-Y."/>
            <person name="Chang Q."/>
            <person name="Ding S."/>
            <person name="Wang X."/>
            <person name="Zhu J."/>
            <person name="Ruan X."/>
            <person name="Zhao L."/>
            <person name="Wei J."/>
            <person name="Que T."/>
            <person name="Du C."/>
            <person name="Cheng J."/>
            <person name="Dai P."/>
            <person name="Han X."/>
            <person name="Huang E."/>
            <person name="Gao Y."/>
            <person name="Liu J."/>
            <person name="Shao H."/>
            <person name="Ye R."/>
            <person name="Li L."/>
            <person name="Wei W."/>
            <person name="Wang X."/>
            <person name="Wang C."/>
            <person name="Yang T."/>
            <person name="Huo Q."/>
            <person name="Li W."/>
            <person name="Guo W."/>
            <person name="Chen H."/>
            <person name="Zhou L."/>
            <person name="Ni X."/>
            <person name="Tian J."/>
            <person name="Zhou Y."/>
            <person name="Sheng Y."/>
            <person name="Liu T."/>
            <person name="Pan Y."/>
            <person name="Xia L."/>
            <person name="Li J."/>
            <person name="Zhao F."/>
            <person name="Cao W."/>
        </authorList>
    </citation>
    <scope>NUCLEOTIDE SEQUENCE</scope>
    <source>
        <strain evidence="1">Hyas-2018</strain>
    </source>
</reference>
<evidence type="ECO:0000313" key="2">
    <source>
        <dbReference type="Proteomes" id="UP000821845"/>
    </source>
</evidence>
<keyword evidence="2" id="KW-1185">Reference proteome</keyword>
<sequence length="127" mass="13230">MHLAQRLPRTARVRSHHASSAIGGLCSDGAAADGTDSQGATSYIGAADQPRLAAVALPHRAVSSRCMTPWSPCGAALITPREPMVSSIPPHRWHGHSSTLIGPTCLSSSPTMCDVVIDYATEGSDNQ</sequence>
<evidence type="ECO:0000313" key="1">
    <source>
        <dbReference type="EMBL" id="KAH6936938.1"/>
    </source>
</evidence>
<organism evidence="1 2">
    <name type="scientific">Hyalomma asiaticum</name>
    <name type="common">Tick</name>
    <dbReference type="NCBI Taxonomy" id="266040"/>
    <lineage>
        <taxon>Eukaryota</taxon>
        <taxon>Metazoa</taxon>
        <taxon>Ecdysozoa</taxon>
        <taxon>Arthropoda</taxon>
        <taxon>Chelicerata</taxon>
        <taxon>Arachnida</taxon>
        <taxon>Acari</taxon>
        <taxon>Parasitiformes</taxon>
        <taxon>Ixodida</taxon>
        <taxon>Ixodoidea</taxon>
        <taxon>Ixodidae</taxon>
        <taxon>Hyalomminae</taxon>
        <taxon>Hyalomma</taxon>
    </lineage>
</organism>
<name>A0ACB7SQD9_HYAAI</name>